<dbReference type="EC" id="2.7.13.3" evidence="3"/>
<evidence type="ECO:0000256" key="5">
    <source>
        <dbReference type="ARBA" id="ARBA00022679"/>
    </source>
</evidence>
<evidence type="ECO:0000256" key="3">
    <source>
        <dbReference type="ARBA" id="ARBA00012438"/>
    </source>
</evidence>
<dbReference type="Pfam" id="PF00672">
    <property type="entry name" value="HAMP"/>
    <property type="match status" value="1"/>
</dbReference>
<dbReference type="PANTHER" id="PTHR42878:SF7">
    <property type="entry name" value="SENSOR HISTIDINE KINASE GLRK"/>
    <property type="match status" value="1"/>
</dbReference>
<protein>
    <recommendedName>
        <fullName evidence="12">Sensor-like histidine kinase SenX3</fullName>
        <ecNumber evidence="3">2.7.13.3</ecNumber>
    </recommendedName>
</protein>
<keyword evidence="7" id="KW-0547">Nucleotide-binding</keyword>
<evidence type="ECO:0000256" key="4">
    <source>
        <dbReference type="ARBA" id="ARBA00022553"/>
    </source>
</evidence>
<evidence type="ECO:0000259" key="14">
    <source>
        <dbReference type="PROSITE" id="PS50885"/>
    </source>
</evidence>
<accession>A0ABQ3ZA34</accession>
<dbReference type="InterPro" id="IPR004358">
    <property type="entry name" value="Sig_transdc_His_kin-like_C"/>
</dbReference>
<dbReference type="RefSeq" id="WP_203734547.1">
    <property type="nucleotide sequence ID" value="NZ_BAAATX010000019.1"/>
</dbReference>
<dbReference type="InterPro" id="IPR003594">
    <property type="entry name" value="HATPase_dom"/>
</dbReference>
<reference evidence="15 16" key="1">
    <citation type="submission" date="2021-01" db="EMBL/GenBank/DDBJ databases">
        <title>Whole genome shotgun sequence of Actinoplanes durhamensis NBRC 14914.</title>
        <authorList>
            <person name="Komaki H."/>
            <person name="Tamura T."/>
        </authorList>
    </citation>
    <scope>NUCLEOTIDE SEQUENCE [LARGE SCALE GENOMIC DNA]</scope>
    <source>
        <strain evidence="15 16">NBRC 14914</strain>
    </source>
</reference>
<dbReference type="Gene3D" id="3.30.565.10">
    <property type="entry name" value="Histidine kinase-like ATPase, C-terminal domain"/>
    <property type="match status" value="1"/>
</dbReference>
<keyword evidence="6" id="KW-0812">Transmembrane</keyword>
<organism evidence="15 16">
    <name type="scientific">Paractinoplanes durhamensis</name>
    <dbReference type="NCBI Taxonomy" id="113563"/>
    <lineage>
        <taxon>Bacteria</taxon>
        <taxon>Bacillati</taxon>
        <taxon>Actinomycetota</taxon>
        <taxon>Actinomycetes</taxon>
        <taxon>Micromonosporales</taxon>
        <taxon>Micromonosporaceae</taxon>
        <taxon>Paractinoplanes</taxon>
    </lineage>
</organism>
<dbReference type="Gene3D" id="6.10.340.10">
    <property type="match status" value="1"/>
</dbReference>
<dbReference type="CDD" id="cd00075">
    <property type="entry name" value="HATPase"/>
    <property type="match status" value="1"/>
</dbReference>
<dbReference type="Pfam" id="PF05227">
    <property type="entry name" value="CHASE3"/>
    <property type="match status" value="1"/>
</dbReference>
<dbReference type="PANTHER" id="PTHR42878">
    <property type="entry name" value="TWO-COMPONENT HISTIDINE KINASE"/>
    <property type="match status" value="1"/>
</dbReference>
<evidence type="ECO:0000256" key="2">
    <source>
        <dbReference type="ARBA" id="ARBA00004236"/>
    </source>
</evidence>
<evidence type="ECO:0000313" key="15">
    <source>
        <dbReference type="EMBL" id="GIE06695.1"/>
    </source>
</evidence>
<evidence type="ECO:0000256" key="7">
    <source>
        <dbReference type="ARBA" id="ARBA00022741"/>
    </source>
</evidence>
<comment type="caution">
    <text evidence="15">The sequence shown here is derived from an EMBL/GenBank/DDBJ whole genome shotgun (WGS) entry which is preliminary data.</text>
</comment>
<keyword evidence="8" id="KW-0418">Kinase</keyword>
<evidence type="ECO:0000256" key="11">
    <source>
        <dbReference type="ARBA" id="ARBA00023012"/>
    </source>
</evidence>
<evidence type="ECO:0000256" key="6">
    <source>
        <dbReference type="ARBA" id="ARBA00022692"/>
    </source>
</evidence>
<evidence type="ECO:0000256" key="9">
    <source>
        <dbReference type="ARBA" id="ARBA00022840"/>
    </source>
</evidence>
<keyword evidence="10" id="KW-0472">Membrane</keyword>
<dbReference type="Pfam" id="PF00512">
    <property type="entry name" value="HisKA"/>
    <property type="match status" value="1"/>
</dbReference>
<dbReference type="Pfam" id="PF02518">
    <property type="entry name" value="HATPase_c"/>
    <property type="match status" value="1"/>
</dbReference>
<keyword evidence="10" id="KW-1133">Transmembrane helix</keyword>
<gene>
    <name evidence="15" type="ORF">Adu01nite_80450</name>
</gene>
<dbReference type="EMBL" id="BOML01000066">
    <property type="protein sequence ID" value="GIE06695.1"/>
    <property type="molecule type" value="Genomic_DNA"/>
</dbReference>
<sequence length="643" mass="69420">MNLRRRVAAGFVVLCVLFLALVTLQLVVGDRLQTRHAERATRIDWMFDANRSVLQFMTDAETGVRGFQLTGDNAYLSPYNSGRSGAAVELDRLSVRADDAGIERLVAAESAAIQEWLYAYAVPIVNAGVADVDADRAARGKALFDDIRTANAAVTASIGAEREQLLVADQQTTNRVQLLFAALAVLVLITGLGIAYLHQRHLLQPVEHIRHTLRRLADGERSARAEPTGPAEMRAVIGTLNDLAAEIERLLNAEQARVGTVELRQRVAAELRTEREDPTENGRRLARMIATTLGADTVYGRYSVGRGATFAVSWPEHAPELDTEVIRRIRAGQPGKARDVPGMPGGIAVAISGDDDCPPGLILLSRPARPDWTEDERAVVAGLGRDIDHSVRQQRLALRQSRLISELRVLDEQKDVFVSTVTHELRTPLTSILGYTEMLADGESGELTPMQERSLAAILRNAHRLQATVGDLLLLDRDNKEIGVEAVPVDLAAMLTGVHGELAAAARTKRVDAVLTVDEAWVRGDGVQLARALRKLVDNAIKFTPSGGRFELRLHADGPDAVITVTDTGMGIPADDLPGLFTPFHRAANAMDQAVQGTGLGLAIVRNIVTEHGGTVTARSEVGAGSTFTIVLPALRTAVEQAA</sequence>
<evidence type="ECO:0000256" key="1">
    <source>
        <dbReference type="ARBA" id="ARBA00000085"/>
    </source>
</evidence>
<dbReference type="InterPro" id="IPR050351">
    <property type="entry name" value="BphY/WalK/GraS-like"/>
</dbReference>
<feature type="domain" description="Histidine kinase" evidence="13">
    <location>
        <begin position="420"/>
        <end position="636"/>
    </location>
</feature>
<comment type="catalytic activity">
    <reaction evidence="1">
        <text>ATP + protein L-histidine = ADP + protein N-phospho-L-histidine.</text>
        <dbReference type="EC" id="2.7.13.3"/>
    </reaction>
</comment>
<keyword evidence="16" id="KW-1185">Reference proteome</keyword>
<dbReference type="InterPro" id="IPR036890">
    <property type="entry name" value="HATPase_C_sf"/>
</dbReference>
<evidence type="ECO:0000256" key="10">
    <source>
        <dbReference type="ARBA" id="ARBA00022989"/>
    </source>
</evidence>
<comment type="subcellular location">
    <subcellularLocation>
        <location evidence="2">Cell membrane</location>
    </subcellularLocation>
</comment>
<evidence type="ECO:0000256" key="8">
    <source>
        <dbReference type="ARBA" id="ARBA00022777"/>
    </source>
</evidence>
<dbReference type="Gene3D" id="1.10.287.130">
    <property type="match status" value="1"/>
</dbReference>
<dbReference type="SMART" id="SM00387">
    <property type="entry name" value="HATPase_c"/>
    <property type="match status" value="1"/>
</dbReference>
<dbReference type="SUPFAM" id="SSF55874">
    <property type="entry name" value="ATPase domain of HSP90 chaperone/DNA topoisomerase II/histidine kinase"/>
    <property type="match status" value="1"/>
</dbReference>
<dbReference type="SMART" id="SM00304">
    <property type="entry name" value="HAMP"/>
    <property type="match status" value="1"/>
</dbReference>
<evidence type="ECO:0000259" key="13">
    <source>
        <dbReference type="PROSITE" id="PS50109"/>
    </source>
</evidence>
<keyword evidence="4" id="KW-0597">Phosphoprotein</keyword>
<dbReference type="InterPro" id="IPR036097">
    <property type="entry name" value="HisK_dim/P_sf"/>
</dbReference>
<keyword evidence="11" id="KW-0902">Two-component regulatory system</keyword>
<evidence type="ECO:0000256" key="12">
    <source>
        <dbReference type="ARBA" id="ARBA00039401"/>
    </source>
</evidence>
<dbReference type="InterPro" id="IPR007891">
    <property type="entry name" value="CHASE3"/>
</dbReference>
<dbReference type="CDD" id="cd00082">
    <property type="entry name" value="HisKA"/>
    <property type="match status" value="1"/>
</dbReference>
<dbReference type="SUPFAM" id="SSF47384">
    <property type="entry name" value="Homodimeric domain of signal transducing histidine kinase"/>
    <property type="match status" value="1"/>
</dbReference>
<dbReference type="SMART" id="SM00388">
    <property type="entry name" value="HisKA"/>
    <property type="match status" value="1"/>
</dbReference>
<dbReference type="InterPro" id="IPR003660">
    <property type="entry name" value="HAMP_dom"/>
</dbReference>
<name>A0ABQ3ZA34_9ACTN</name>
<dbReference type="Proteomes" id="UP000637628">
    <property type="component" value="Unassembled WGS sequence"/>
</dbReference>
<keyword evidence="5" id="KW-0808">Transferase</keyword>
<dbReference type="PROSITE" id="PS50109">
    <property type="entry name" value="HIS_KIN"/>
    <property type="match status" value="1"/>
</dbReference>
<dbReference type="PROSITE" id="PS50885">
    <property type="entry name" value="HAMP"/>
    <property type="match status" value="1"/>
</dbReference>
<dbReference type="InterPro" id="IPR003661">
    <property type="entry name" value="HisK_dim/P_dom"/>
</dbReference>
<proteinExistence type="predicted"/>
<dbReference type="InterPro" id="IPR005467">
    <property type="entry name" value="His_kinase_dom"/>
</dbReference>
<dbReference type="PRINTS" id="PR00344">
    <property type="entry name" value="BCTRLSENSOR"/>
</dbReference>
<evidence type="ECO:0000313" key="16">
    <source>
        <dbReference type="Proteomes" id="UP000637628"/>
    </source>
</evidence>
<feature type="domain" description="HAMP" evidence="14">
    <location>
        <begin position="200"/>
        <end position="252"/>
    </location>
</feature>
<keyword evidence="9" id="KW-0067">ATP-binding</keyword>